<gene>
    <name evidence="1" type="ORF">L8U60_09575</name>
</gene>
<reference evidence="1" key="1">
    <citation type="submission" date="2022-02" db="EMBL/GenBank/DDBJ databases">
        <title>Corynebacterium sp. from urogenital microbiome.</title>
        <authorList>
            <person name="Cappelli E.A."/>
            <person name="Ribeiro T.G."/>
            <person name="Peixe L."/>
        </authorList>
    </citation>
    <scope>NUCLEOTIDE SEQUENCE</scope>
    <source>
        <strain evidence="1">C8Ua_172</strain>
    </source>
</reference>
<keyword evidence="2" id="KW-1185">Reference proteome</keyword>
<dbReference type="InterPro" id="IPR021804">
    <property type="entry name" value="DUF3375"/>
</dbReference>
<evidence type="ECO:0000313" key="1">
    <source>
        <dbReference type="EMBL" id="MCZ9294733.1"/>
    </source>
</evidence>
<dbReference type="EMBL" id="JAKMUS010000018">
    <property type="protein sequence ID" value="MCZ9294733.1"/>
    <property type="molecule type" value="Genomic_DNA"/>
</dbReference>
<name>A0A9X3LXU4_9CORY</name>
<evidence type="ECO:0000313" key="2">
    <source>
        <dbReference type="Proteomes" id="UP001146468"/>
    </source>
</evidence>
<accession>A0A9X3LXU4</accession>
<protein>
    <submittedName>
        <fullName evidence="1">DUF3375 domain-containing protein</fullName>
    </submittedName>
</protein>
<dbReference type="AlphaFoldDB" id="A0A9X3LXU4"/>
<dbReference type="Pfam" id="PF11855">
    <property type="entry name" value="DUF3375"/>
    <property type="match status" value="1"/>
</dbReference>
<comment type="caution">
    <text evidence="1">The sequence shown here is derived from an EMBL/GenBank/DDBJ whole genome shotgun (WGS) entry which is preliminary data.</text>
</comment>
<dbReference type="Proteomes" id="UP001146468">
    <property type="component" value="Unassembled WGS sequence"/>
</dbReference>
<organism evidence="1 2">
    <name type="scientific">Corynebacterium meitnerae</name>
    <dbReference type="NCBI Taxonomy" id="2913498"/>
    <lineage>
        <taxon>Bacteria</taxon>
        <taxon>Bacillati</taxon>
        <taxon>Actinomycetota</taxon>
        <taxon>Actinomycetes</taxon>
        <taxon>Mycobacteriales</taxon>
        <taxon>Corynebacteriaceae</taxon>
        <taxon>Corynebacterium</taxon>
    </lineage>
</organism>
<proteinExistence type="predicted"/>
<sequence>MATQALQARALTYKRQKEQSAAVRLLHADHAPVVLALIADYFPRGAEPRPASEVYERMAADFALLRDTFDLPKTPQAYCNDWVKAGWLVRKSGTKVTGETLEPSEDGLLALQMMDRVGGPYSAVTASRVASISNALQDLARDTDPNIATRLEHLYRQRERVDELIASVERGEFELPSNASVQERVGDILGMASAIPSDFARVRHQLEVLNLDLRRQLLDPEGNRGDVLAEIFAGVDVISESDAGRSFNGFYRMVVDAEHGAWVESWIAEILERVDADVMDQKTRSQFRNLFRHLEEAGYEVNRMMTRLARNLRNYVSSEQFAEDRRMIELLRDTRKLAADAAEAEELSPTKRMATPLQRIGMAVNSVAQIKLADPGAEVITSDVERFEATEGDAEALLELVRESEIDLEELSGAIAEAVHKQGKPSIADVLTHHPATQGLASVVGLVYLAMRFGVSLDGRETVRFEEEDGAVRVAAIPLWTFDTTSVEEMR</sequence>
<dbReference type="RefSeq" id="WP_269966150.1">
    <property type="nucleotide sequence ID" value="NZ_JAKMUS010000018.1"/>
</dbReference>